<evidence type="ECO:0000313" key="3">
    <source>
        <dbReference type="Proteomes" id="UP000625527"/>
    </source>
</evidence>
<proteinExistence type="predicted"/>
<evidence type="ECO:0000313" key="2">
    <source>
        <dbReference type="EMBL" id="MBE1875450.1"/>
    </source>
</evidence>
<accession>A0ABR9MVM5</accession>
<dbReference type="InterPro" id="IPR038732">
    <property type="entry name" value="HpyO/CreE_NAD-binding"/>
</dbReference>
<organism evidence="2 3">
    <name type="scientific">Myceligenerans pegani</name>
    <dbReference type="NCBI Taxonomy" id="2776917"/>
    <lineage>
        <taxon>Bacteria</taxon>
        <taxon>Bacillati</taxon>
        <taxon>Actinomycetota</taxon>
        <taxon>Actinomycetes</taxon>
        <taxon>Micrococcales</taxon>
        <taxon>Promicromonosporaceae</taxon>
        <taxon>Myceligenerans</taxon>
    </lineage>
</organism>
<reference evidence="2 3" key="1">
    <citation type="submission" date="2020-10" db="EMBL/GenBank/DDBJ databases">
        <title>Myceligenerans pegani sp. nov., an endophytic actinomycete isolated from Peganum harmala L. in Xinjiang, China.</title>
        <authorList>
            <person name="Xin L."/>
        </authorList>
    </citation>
    <scope>NUCLEOTIDE SEQUENCE [LARGE SCALE GENOMIC DNA]</scope>
    <source>
        <strain evidence="2 3">TRM65318</strain>
    </source>
</reference>
<feature type="domain" description="FAD-dependent urate hydroxylase HpyO/Asp monooxygenase CreE-like FAD/NAD(P)-binding" evidence="1">
    <location>
        <begin position="2"/>
        <end position="138"/>
    </location>
</feature>
<dbReference type="Pfam" id="PF13454">
    <property type="entry name" value="NAD_binding_9"/>
    <property type="match status" value="1"/>
</dbReference>
<dbReference type="EMBL" id="JADAQT010000065">
    <property type="protein sequence ID" value="MBE1875450.1"/>
    <property type="molecule type" value="Genomic_DNA"/>
</dbReference>
<keyword evidence="3" id="KW-1185">Reference proteome</keyword>
<comment type="caution">
    <text evidence="2">The sequence shown here is derived from an EMBL/GenBank/DDBJ whole genome shotgun (WGS) entry which is preliminary data.</text>
</comment>
<evidence type="ECO:0000259" key="1">
    <source>
        <dbReference type="Pfam" id="PF13454"/>
    </source>
</evidence>
<dbReference type="InterPro" id="IPR052189">
    <property type="entry name" value="L-asp_N-monooxygenase_NS-form"/>
</dbReference>
<dbReference type="PANTHER" id="PTHR40254">
    <property type="entry name" value="BLR0577 PROTEIN"/>
    <property type="match status" value="1"/>
</dbReference>
<gene>
    <name evidence="2" type="ORF">IHE71_06985</name>
</gene>
<name>A0ABR9MVM5_9MICO</name>
<protein>
    <submittedName>
        <fullName evidence="2">FAD/NAD(P)-binding protein</fullName>
    </submittedName>
</protein>
<dbReference type="SUPFAM" id="SSF51905">
    <property type="entry name" value="FAD/NAD(P)-binding domain"/>
    <property type="match status" value="2"/>
</dbReference>
<dbReference type="InterPro" id="IPR036188">
    <property type="entry name" value="FAD/NAD-bd_sf"/>
</dbReference>
<dbReference type="PANTHER" id="PTHR40254:SF1">
    <property type="entry name" value="BLR0577 PROTEIN"/>
    <property type="match status" value="1"/>
</dbReference>
<dbReference type="Proteomes" id="UP000625527">
    <property type="component" value="Unassembled WGS sequence"/>
</dbReference>
<sequence>MTGIAMVVQLLATLDEGARIVVIDPEDSRYPSVFYDPEDLVIVNTSAHVGSIVAADPTDFLSYLDHHQDPHAVPRHVVGRYADQRLAHHVRRAGTRGVAVARIIDTVRSIARRGRRYLLRLGSGRLIGATDVVLAMGAGPRRDVAGIRGIGPYPTDRLRSARAHEALVVGTGQSAIDAALVLADSGARVTMSSRTGLLPAVRTRTLLNEQGLTLDLRAPTFDLEATLDRFVQAHGHGPLATMLSAARDPIDRLGEEIALAESGDIHWQDALVAVALHLSRHSPRSTGDSRFTWRYLTSMMLTTAHRLRHAIDDRAVRLVPWAHVAPQRHDVIVVAAGNERYPIACTPDAIHLGSAPAGATPWTTLTESLQVQLPGRTQPERVWAVGPTTAVRYSTANFLGSAVAQSARIAHRIGNAT</sequence>
<dbReference type="Gene3D" id="3.50.50.60">
    <property type="entry name" value="FAD/NAD(P)-binding domain"/>
    <property type="match status" value="1"/>
</dbReference>